<organism evidence="1 2">
    <name type="scientific">Vibrio phage ICP1</name>
    <dbReference type="NCBI Taxonomy" id="979525"/>
    <lineage>
        <taxon>Viruses</taxon>
        <taxon>Duplodnaviria</taxon>
        <taxon>Heunggongvirae</taxon>
        <taxon>Uroviricota</taxon>
        <taxon>Caudoviricetes</taxon>
        <taxon>Mohonavirus</taxon>
        <taxon>Mohonavirus ICP1</taxon>
    </lineage>
</organism>
<evidence type="ECO:0000313" key="1">
    <source>
        <dbReference type="EMBL" id="ADX87940.1"/>
    </source>
</evidence>
<protein>
    <submittedName>
        <fullName evidence="1">Uncharacterized protein ORF123</fullName>
    </submittedName>
</protein>
<reference evidence="1 2" key="1">
    <citation type="journal article" date="2011" name="MBio">
        <title>Evidence of a dominant lineage of Vibrio cholerae-specific lytic bacteriophages shed by cholera patients over a 10-year period in Dhaka, Bangladesh.</title>
        <authorList>
            <person name="Seed K.D."/>
            <person name="Bodi K.L."/>
            <person name="Kropinski A.M."/>
            <person name="Ackermann H.W."/>
            <person name="Calderwood S.B."/>
            <person name="Qadri F."/>
            <person name="Camilli A."/>
        </authorList>
    </citation>
    <scope>NUCLEOTIDE SEQUENCE [LARGE SCALE GENOMIC DNA]</scope>
</reference>
<keyword evidence="2" id="KW-1185">Reference proteome</keyword>
<dbReference type="GeneID" id="10228603"/>
<proteinExistence type="predicted"/>
<accession>F1D1E6</accession>
<dbReference type="Proteomes" id="UP000007502">
    <property type="component" value="Segment"/>
</dbReference>
<dbReference type="RefSeq" id="YP_004251065.1">
    <property type="nucleotide sequence ID" value="NC_015157.1"/>
</dbReference>
<evidence type="ECO:0000313" key="2">
    <source>
        <dbReference type="Proteomes" id="UP000007502"/>
    </source>
</evidence>
<name>F1D1E6_9CAUD</name>
<dbReference type="EMBL" id="HQ641347">
    <property type="protein sequence ID" value="ADX87940.1"/>
    <property type="molecule type" value="Genomic_DNA"/>
</dbReference>
<sequence length="127" mass="13193">MAISYRKKVTLHCADPKLSMESVLVTVTATMTHGSALVAAGTEAAKADVANVVGFIDDQQFGEFKPAVGTTALVNVVKRNAIVNSDALVYSDDQDGLSAPEVAALAAAVEGKNLLIQSAVTDFSRLV</sequence>
<dbReference type="KEGG" id="vg:10228603"/>
<gene>
    <name evidence="1" type="primary">ORF123</name>
</gene>